<dbReference type="PROSITE" id="PS51393">
    <property type="entry name" value="LIPOXYGENASE_3"/>
    <property type="match status" value="1"/>
</dbReference>
<sequence>MRRALSETTYSSLCLPEDIAARGLESIPNFYYRDDGLKLWSIINSFVKAVVEHYYPSDSEVCKDTELQDWISEIFTHGVLGNKASGFPESFHTAEELTKFITMVIFTVTVEHAAVNNGQVISLDIGICIDV</sequence>
<dbReference type="InterPro" id="IPR036226">
    <property type="entry name" value="LipOase_C_sf"/>
</dbReference>
<dbReference type="Gene3D" id="1.20.245.10">
    <property type="entry name" value="Lipoxygenase-1, Domain 5"/>
    <property type="match status" value="1"/>
</dbReference>
<organism evidence="5 6">
    <name type="scientific">Liparis tanakae</name>
    <name type="common">Tanaka's snailfish</name>
    <dbReference type="NCBI Taxonomy" id="230148"/>
    <lineage>
        <taxon>Eukaryota</taxon>
        <taxon>Metazoa</taxon>
        <taxon>Chordata</taxon>
        <taxon>Craniata</taxon>
        <taxon>Vertebrata</taxon>
        <taxon>Euteleostomi</taxon>
        <taxon>Actinopterygii</taxon>
        <taxon>Neopterygii</taxon>
        <taxon>Teleostei</taxon>
        <taxon>Neoteleostei</taxon>
        <taxon>Acanthomorphata</taxon>
        <taxon>Eupercaria</taxon>
        <taxon>Perciformes</taxon>
        <taxon>Cottioidei</taxon>
        <taxon>Cottales</taxon>
        <taxon>Liparidae</taxon>
        <taxon>Liparis</taxon>
    </lineage>
</organism>
<keyword evidence="6" id="KW-1185">Reference proteome</keyword>
<dbReference type="GO" id="GO:0016702">
    <property type="term" value="F:oxidoreductase activity, acting on single donors with incorporation of molecular oxygen, incorporation of two atoms of oxygen"/>
    <property type="evidence" value="ECO:0007669"/>
    <property type="project" value="InterPro"/>
</dbReference>
<protein>
    <submittedName>
        <fullName evidence="5">Arachidonate 8S-lipoxygenase</fullName>
    </submittedName>
</protein>
<dbReference type="PANTHER" id="PTHR11771">
    <property type="entry name" value="LIPOXYGENASE"/>
    <property type="match status" value="1"/>
</dbReference>
<dbReference type="AlphaFoldDB" id="A0A4Z2DYQ3"/>
<keyword evidence="3" id="KW-0560">Oxidoreductase</keyword>
<dbReference type="OrthoDB" id="407298at2759"/>
<evidence type="ECO:0000256" key="2">
    <source>
        <dbReference type="ARBA" id="ARBA00022964"/>
    </source>
</evidence>
<dbReference type="EMBL" id="SRLO01027226">
    <property type="protein sequence ID" value="TNN21568.1"/>
    <property type="molecule type" value="Genomic_DNA"/>
</dbReference>
<evidence type="ECO:0000313" key="6">
    <source>
        <dbReference type="Proteomes" id="UP000314294"/>
    </source>
</evidence>
<dbReference type="Proteomes" id="UP000314294">
    <property type="component" value="Unassembled WGS sequence"/>
</dbReference>
<feature type="domain" description="Lipoxygenase" evidence="4">
    <location>
        <begin position="1"/>
        <end position="131"/>
    </location>
</feature>
<proteinExistence type="predicted"/>
<keyword evidence="2" id="KW-0223">Dioxygenase</keyword>
<keyword evidence="1" id="KW-0479">Metal-binding</keyword>
<evidence type="ECO:0000259" key="4">
    <source>
        <dbReference type="PROSITE" id="PS51393"/>
    </source>
</evidence>
<reference evidence="5 6" key="1">
    <citation type="submission" date="2019-03" db="EMBL/GenBank/DDBJ databases">
        <title>First draft genome of Liparis tanakae, snailfish: a comprehensive survey of snailfish specific genes.</title>
        <authorList>
            <person name="Kim W."/>
            <person name="Song I."/>
            <person name="Jeong J.-H."/>
            <person name="Kim D."/>
            <person name="Kim S."/>
            <person name="Ryu S."/>
            <person name="Song J.Y."/>
            <person name="Lee S.K."/>
        </authorList>
    </citation>
    <scope>NUCLEOTIDE SEQUENCE [LARGE SCALE GENOMIC DNA]</scope>
    <source>
        <tissue evidence="5">Muscle</tissue>
    </source>
</reference>
<dbReference type="InterPro" id="IPR013819">
    <property type="entry name" value="LipOase_C"/>
</dbReference>
<dbReference type="SUPFAM" id="SSF48484">
    <property type="entry name" value="Lipoxigenase"/>
    <property type="match status" value="1"/>
</dbReference>
<dbReference type="Pfam" id="PF00305">
    <property type="entry name" value="Lipoxygenase"/>
    <property type="match status" value="1"/>
</dbReference>
<dbReference type="InterPro" id="IPR000907">
    <property type="entry name" value="LipOase"/>
</dbReference>
<gene>
    <name evidence="5" type="primary">Alox8</name>
    <name evidence="5" type="ORF">EYF80_068321</name>
</gene>
<comment type="caution">
    <text evidence="5">The sequence shown here is derived from an EMBL/GenBank/DDBJ whole genome shotgun (WGS) entry which is preliminary data.</text>
</comment>
<evidence type="ECO:0000256" key="1">
    <source>
        <dbReference type="ARBA" id="ARBA00022723"/>
    </source>
</evidence>
<accession>A0A4Z2DYQ3</accession>
<evidence type="ECO:0000313" key="5">
    <source>
        <dbReference type="EMBL" id="TNN21568.1"/>
    </source>
</evidence>
<name>A0A4Z2DYQ3_9TELE</name>
<dbReference type="GO" id="GO:0046872">
    <property type="term" value="F:metal ion binding"/>
    <property type="evidence" value="ECO:0007669"/>
    <property type="project" value="UniProtKB-KW"/>
</dbReference>
<evidence type="ECO:0000256" key="3">
    <source>
        <dbReference type="ARBA" id="ARBA00023002"/>
    </source>
</evidence>
<dbReference type="GO" id="GO:0034440">
    <property type="term" value="P:lipid oxidation"/>
    <property type="evidence" value="ECO:0007669"/>
    <property type="project" value="InterPro"/>
</dbReference>